<evidence type="ECO:0000256" key="1">
    <source>
        <dbReference type="SAM" id="Phobius"/>
    </source>
</evidence>
<evidence type="ECO:0000313" key="2">
    <source>
        <dbReference type="EMBL" id="GGM84320.1"/>
    </source>
</evidence>
<dbReference type="InterPro" id="IPR015943">
    <property type="entry name" value="WD40/YVTN_repeat-like_dom_sf"/>
</dbReference>
<reference evidence="2" key="2">
    <citation type="submission" date="2020-09" db="EMBL/GenBank/DDBJ databases">
        <authorList>
            <person name="Sun Q."/>
            <person name="Ohkuma M."/>
        </authorList>
    </citation>
    <scope>NUCLEOTIDE SEQUENCE</scope>
    <source>
        <strain evidence="2">JCM 19831</strain>
    </source>
</reference>
<feature type="transmembrane region" description="Helical" evidence="1">
    <location>
        <begin position="20"/>
        <end position="42"/>
    </location>
</feature>
<dbReference type="EMBL" id="BMPI01000096">
    <property type="protein sequence ID" value="GGM84320.1"/>
    <property type="molecule type" value="Genomic_DNA"/>
</dbReference>
<keyword evidence="1" id="KW-0812">Transmembrane</keyword>
<keyword evidence="3" id="KW-1185">Reference proteome</keyword>
<protein>
    <submittedName>
        <fullName evidence="2">Uncharacterized protein</fullName>
    </submittedName>
</protein>
<proteinExistence type="predicted"/>
<dbReference type="Gene3D" id="2.130.10.10">
    <property type="entry name" value="YVTN repeat-like/Quinoprotein amine dehydrogenase"/>
    <property type="match status" value="1"/>
</dbReference>
<dbReference type="Proteomes" id="UP000642070">
    <property type="component" value="Unassembled WGS sequence"/>
</dbReference>
<accession>A0A917UE27</accession>
<reference evidence="2" key="1">
    <citation type="journal article" date="2014" name="Int. J. Syst. Evol. Microbiol.">
        <title>Complete genome sequence of Corynebacterium casei LMG S-19264T (=DSM 44701T), isolated from a smear-ripened cheese.</title>
        <authorList>
            <consortium name="US DOE Joint Genome Institute (JGI-PGF)"/>
            <person name="Walter F."/>
            <person name="Albersmeier A."/>
            <person name="Kalinowski J."/>
            <person name="Ruckert C."/>
        </authorList>
    </citation>
    <scope>NUCLEOTIDE SEQUENCE</scope>
    <source>
        <strain evidence="2">JCM 19831</strain>
    </source>
</reference>
<gene>
    <name evidence="2" type="ORF">GCM10007977_102290</name>
</gene>
<comment type="caution">
    <text evidence="2">The sequence shown here is derived from an EMBL/GenBank/DDBJ whole genome shotgun (WGS) entry which is preliminary data.</text>
</comment>
<keyword evidence="1" id="KW-1133">Transmembrane helix</keyword>
<dbReference type="SUPFAM" id="SSF50998">
    <property type="entry name" value="Quinoprotein alcohol dehydrogenase-like"/>
    <property type="match status" value="1"/>
</dbReference>
<evidence type="ECO:0000313" key="3">
    <source>
        <dbReference type="Proteomes" id="UP000642070"/>
    </source>
</evidence>
<organism evidence="2 3">
    <name type="scientific">Dactylosporangium sucinum</name>
    <dbReference type="NCBI Taxonomy" id="1424081"/>
    <lineage>
        <taxon>Bacteria</taxon>
        <taxon>Bacillati</taxon>
        <taxon>Actinomycetota</taxon>
        <taxon>Actinomycetes</taxon>
        <taxon>Micromonosporales</taxon>
        <taxon>Micromonosporaceae</taxon>
        <taxon>Dactylosporangium</taxon>
    </lineage>
</organism>
<dbReference type="AlphaFoldDB" id="A0A917UE27"/>
<dbReference type="InterPro" id="IPR011047">
    <property type="entry name" value="Quinoprotein_ADH-like_sf"/>
</dbReference>
<sequence>MVIDLDRPRSERPRKPTRSLGLAVAVGLVLVATQQVQLLPLLRPVATLPGGTMALVGTSQGFFVIRGTGTLAWNVTAYAWTGAERWRRPLAGPDPGLAVAADAVFATHQPCDAQHPPRVDRLDPATGDPAWTSEGVLLGAADSDAVLLATASSGCGTLRLVTALQAVLVGTGRPVWTRRLDPPQAVAAVARDAADPDGWRLLPPDRRVAQRRGRMGVLDPATNSVRTIGRMDVEQARCVTDGTRLACVDTTGTTRLWSL</sequence>
<keyword evidence="1" id="KW-0472">Membrane</keyword>
<name>A0A917UE27_9ACTN</name>